<dbReference type="InterPro" id="IPR027417">
    <property type="entry name" value="P-loop_NTPase"/>
</dbReference>
<feature type="transmembrane region" description="Helical" evidence="11">
    <location>
        <begin position="31"/>
        <end position="48"/>
    </location>
</feature>
<dbReference type="EMBL" id="AP012204">
    <property type="protein sequence ID" value="BAK37351.1"/>
    <property type="molecule type" value="Genomic_DNA"/>
</dbReference>
<keyword evidence="3" id="KW-1003">Cell membrane</keyword>
<dbReference type="GO" id="GO:0005524">
    <property type="term" value="F:ATP binding"/>
    <property type="evidence" value="ECO:0007669"/>
    <property type="project" value="UniProtKB-KW"/>
</dbReference>
<dbReference type="PANTHER" id="PTHR24221">
    <property type="entry name" value="ATP-BINDING CASSETTE SUB-FAMILY B"/>
    <property type="match status" value="1"/>
</dbReference>
<dbReference type="Proteomes" id="UP000007947">
    <property type="component" value="Chromosome"/>
</dbReference>
<keyword evidence="7 14" id="KW-0067">ATP-binding</keyword>
<keyword evidence="5 11" id="KW-0812">Transmembrane</keyword>
<evidence type="ECO:0000256" key="9">
    <source>
        <dbReference type="ARBA" id="ARBA00023136"/>
    </source>
</evidence>
<keyword evidence="9 11" id="KW-0472">Membrane</keyword>
<keyword evidence="2" id="KW-0813">Transport</keyword>
<dbReference type="Pfam" id="PF00005">
    <property type="entry name" value="ABC_tran"/>
    <property type="match status" value="1"/>
</dbReference>
<dbReference type="InterPro" id="IPR036640">
    <property type="entry name" value="ABC1_TM_sf"/>
</dbReference>
<dbReference type="InterPro" id="IPR003439">
    <property type="entry name" value="ABC_transporter-like_ATP-bd"/>
</dbReference>
<feature type="transmembrane region" description="Helical" evidence="11">
    <location>
        <begin position="273"/>
        <end position="293"/>
    </location>
</feature>
<dbReference type="GO" id="GO:0016887">
    <property type="term" value="F:ATP hydrolysis activity"/>
    <property type="evidence" value="ECO:0007669"/>
    <property type="project" value="InterPro"/>
</dbReference>
<dbReference type="PROSITE" id="PS00211">
    <property type="entry name" value="ABC_TRANSPORTER_1"/>
    <property type="match status" value="1"/>
</dbReference>
<dbReference type="InterPro" id="IPR039421">
    <property type="entry name" value="Type_1_exporter"/>
</dbReference>
<dbReference type="eggNOG" id="COG1132">
    <property type="taxonomic scope" value="Bacteria"/>
</dbReference>
<feature type="transmembrane region" description="Helical" evidence="11">
    <location>
        <begin position="80"/>
        <end position="110"/>
    </location>
</feature>
<dbReference type="PROSITE" id="PS50929">
    <property type="entry name" value="ABC_TM1F"/>
    <property type="match status" value="1"/>
</dbReference>
<keyword evidence="6" id="KW-0547">Nucleotide-binding</keyword>
<organism evidence="14 15">
    <name type="scientific">Microlunatus phosphovorus (strain ATCC 700054 / DSM 10555 / JCM 9379 / NBRC 101784 / NCIMB 13414 / VKM Ac-1990 / NM-1)</name>
    <dbReference type="NCBI Taxonomy" id="1032480"/>
    <lineage>
        <taxon>Bacteria</taxon>
        <taxon>Bacillati</taxon>
        <taxon>Actinomycetota</taxon>
        <taxon>Actinomycetes</taxon>
        <taxon>Propionibacteriales</taxon>
        <taxon>Propionibacteriaceae</taxon>
        <taxon>Microlunatus</taxon>
    </lineage>
</organism>
<comment type="subcellular location">
    <subcellularLocation>
        <location evidence="1">Cell inner membrane</location>
        <topology evidence="1">Multi-pass membrane protein</topology>
    </subcellularLocation>
</comment>
<reference evidence="14 15" key="1">
    <citation type="submission" date="2011-05" db="EMBL/GenBank/DDBJ databases">
        <title>Whole genome sequence of Microlunatus phosphovorus NM-1.</title>
        <authorList>
            <person name="Hosoyama A."/>
            <person name="Sasaki K."/>
            <person name="Harada T."/>
            <person name="Igarashi R."/>
            <person name="Kawakoshi A."/>
            <person name="Sasagawa M."/>
            <person name="Fukada J."/>
            <person name="Nakamura S."/>
            <person name="Katano Y."/>
            <person name="Hanada S."/>
            <person name="Kamagata Y."/>
            <person name="Nakamura N."/>
            <person name="Yamazaki S."/>
            <person name="Fujita N."/>
        </authorList>
    </citation>
    <scope>NUCLEOTIDE SEQUENCE [LARGE SCALE GENOMIC DNA]</scope>
    <source>
        <strain evidence="15">ATCC 700054 / DSM 10555 / JCM 9379 / NBRC 101784 / NCIMB 13414 / VKM Ac-1990 / NM-1</strain>
    </source>
</reference>
<keyword evidence="4" id="KW-0997">Cell inner membrane</keyword>
<evidence type="ECO:0000256" key="4">
    <source>
        <dbReference type="ARBA" id="ARBA00022519"/>
    </source>
</evidence>
<evidence type="ECO:0000259" key="13">
    <source>
        <dbReference type="PROSITE" id="PS50929"/>
    </source>
</evidence>
<evidence type="ECO:0000256" key="8">
    <source>
        <dbReference type="ARBA" id="ARBA00022989"/>
    </source>
</evidence>
<evidence type="ECO:0000256" key="1">
    <source>
        <dbReference type="ARBA" id="ARBA00004429"/>
    </source>
</evidence>
<dbReference type="InterPro" id="IPR011527">
    <property type="entry name" value="ABC1_TM_dom"/>
</dbReference>
<dbReference type="RefSeq" id="WP_013865185.1">
    <property type="nucleotide sequence ID" value="NC_015635.1"/>
</dbReference>
<evidence type="ECO:0000259" key="12">
    <source>
        <dbReference type="PROSITE" id="PS50893"/>
    </source>
</evidence>
<dbReference type="KEGG" id="mph:MLP_43370"/>
<feature type="domain" description="ABC transporter" evidence="12">
    <location>
        <begin position="362"/>
        <end position="597"/>
    </location>
</feature>
<evidence type="ECO:0000256" key="11">
    <source>
        <dbReference type="SAM" id="Phobius"/>
    </source>
</evidence>
<evidence type="ECO:0000256" key="10">
    <source>
        <dbReference type="ARBA" id="ARBA00023455"/>
    </source>
</evidence>
<evidence type="ECO:0000313" key="14">
    <source>
        <dbReference type="EMBL" id="BAK37351.1"/>
    </source>
</evidence>
<feature type="domain" description="ABC transmembrane type-1" evidence="13">
    <location>
        <begin position="33"/>
        <end position="328"/>
    </location>
</feature>
<dbReference type="InterPro" id="IPR017871">
    <property type="entry name" value="ABC_transporter-like_CS"/>
</dbReference>
<dbReference type="HOGENOM" id="CLU_000604_84_3_11"/>
<protein>
    <submittedName>
        <fullName evidence="14">Putative ABC transporter permease/ATP-binding protein</fullName>
    </submittedName>
</protein>
<proteinExistence type="inferred from homology"/>
<dbReference type="AlphaFoldDB" id="F5XSU3"/>
<dbReference type="SUPFAM" id="SSF52540">
    <property type="entry name" value="P-loop containing nucleoside triphosphate hydrolases"/>
    <property type="match status" value="1"/>
</dbReference>
<keyword evidence="8 11" id="KW-1133">Transmembrane helix</keyword>
<dbReference type="Pfam" id="PF00664">
    <property type="entry name" value="ABC_membrane"/>
    <property type="match status" value="1"/>
</dbReference>
<dbReference type="GO" id="GO:0034040">
    <property type="term" value="F:ATPase-coupled lipid transmembrane transporter activity"/>
    <property type="evidence" value="ECO:0007669"/>
    <property type="project" value="TreeGrafter"/>
</dbReference>
<dbReference type="OrthoDB" id="9806127at2"/>
<dbReference type="FunFam" id="3.40.50.300:FF:000221">
    <property type="entry name" value="Multidrug ABC transporter ATP-binding protein"/>
    <property type="match status" value="1"/>
</dbReference>
<comment type="similarity">
    <text evidence="10">Belongs to the ABC transporter superfamily. Siderophore-Fe(3+) uptake transporter (SIUT) (TC 3.A.1.21) family.</text>
</comment>
<gene>
    <name evidence="14" type="ordered locus">MLP_43370</name>
</gene>
<accession>F5XSU3</accession>
<keyword evidence="15" id="KW-1185">Reference proteome</keyword>
<dbReference type="GO" id="GO:0140359">
    <property type="term" value="F:ABC-type transporter activity"/>
    <property type="evidence" value="ECO:0007669"/>
    <property type="project" value="InterPro"/>
</dbReference>
<dbReference type="Gene3D" id="1.20.1560.10">
    <property type="entry name" value="ABC transporter type 1, transmembrane domain"/>
    <property type="match status" value="1"/>
</dbReference>
<evidence type="ECO:0000256" key="3">
    <source>
        <dbReference type="ARBA" id="ARBA00022475"/>
    </source>
</evidence>
<evidence type="ECO:0000256" key="7">
    <source>
        <dbReference type="ARBA" id="ARBA00022840"/>
    </source>
</evidence>
<dbReference type="SUPFAM" id="SSF90123">
    <property type="entry name" value="ABC transporter transmembrane region"/>
    <property type="match status" value="1"/>
</dbReference>
<feature type="transmembrane region" description="Helical" evidence="11">
    <location>
        <begin position="156"/>
        <end position="179"/>
    </location>
</feature>
<evidence type="ECO:0000313" key="15">
    <source>
        <dbReference type="Proteomes" id="UP000007947"/>
    </source>
</evidence>
<dbReference type="PANTHER" id="PTHR24221:SF468">
    <property type="entry name" value="ABC TRANSPORTER"/>
    <property type="match status" value="1"/>
</dbReference>
<dbReference type="InterPro" id="IPR003593">
    <property type="entry name" value="AAA+_ATPase"/>
</dbReference>
<dbReference type="GO" id="GO:0005886">
    <property type="term" value="C:plasma membrane"/>
    <property type="evidence" value="ECO:0007669"/>
    <property type="project" value="UniProtKB-SubCell"/>
</dbReference>
<dbReference type="CDD" id="cd18564">
    <property type="entry name" value="ABC_6TM_exporter_like"/>
    <property type="match status" value="1"/>
</dbReference>
<dbReference type="PROSITE" id="PS50893">
    <property type="entry name" value="ABC_TRANSPORTER_2"/>
    <property type="match status" value="1"/>
</dbReference>
<dbReference type="SMART" id="SM00382">
    <property type="entry name" value="AAA"/>
    <property type="match status" value="1"/>
</dbReference>
<sequence>MARPTTLHGALPGLRATAHRFRDHIGEQRRLLVLGLIALIAEVGFRLLEPWPLAYVIDAVVAASGSELATRQADLGSMTLLIGVCAGGLVVIVALRALMSYLMTICFALAGNRVLTRVRSELYAHLNALSMSFHDRRRTGDLVTRVTGDVGRLQEAAVTAMVPLVGNLLTLGGMLVVIALLDWQLALVVVVVFPTFLLISTRLTKRIVRVSRGQRSAEGNLASLATESLSSMAVVQSYSLESRLQERFGGSNQRSLADGVKAKKLSAGLERKTDVLVGIATGLVLFFGAHQVLTGKLTPGELTVFLTYLKTAFKPLRDIAKYTGRIAKASASGERIIDVLDERIEIIDPSWARPAPAFRGYVRFEDVHLAYRPGHPVLRGLNLSIQCGQRVAVVGPSGSGKSSLMSLVCRLRDPDYGRVRIDGHDLTDLTLASTRRQISIVLQESMLFATSIRDNIALGSPEAVTDEQILAAARLAGAHDFIIGLPDGYDTVLGERGATLSGGQRQRIAIARAAIRDAPIVILDEALTGLDPDTETEVKAALDRLTRGRTTFVITHDLQSARDCDLVVWLDRGQVLTSGRPDEVLNASGDVVVGSSR</sequence>
<evidence type="ECO:0000256" key="5">
    <source>
        <dbReference type="ARBA" id="ARBA00022692"/>
    </source>
</evidence>
<name>F5XSU3_MICPN</name>
<evidence type="ECO:0000256" key="6">
    <source>
        <dbReference type="ARBA" id="ARBA00022741"/>
    </source>
</evidence>
<evidence type="ECO:0000256" key="2">
    <source>
        <dbReference type="ARBA" id="ARBA00022448"/>
    </source>
</evidence>
<feature type="transmembrane region" description="Helical" evidence="11">
    <location>
        <begin position="185"/>
        <end position="204"/>
    </location>
</feature>
<dbReference type="Gene3D" id="3.40.50.300">
    <property type="entry name" value="P-loop containing nucleotide triphosphate hydrolases"/>
    <property type="match status" value="1"/>
</dbReference>
<dbReference type="STRING" id="1032480.MLP_43370"/>